<organism evidence="1 2">
    <name type="scientific">Methanohalophilus portucalensis FDF-1</name>
    <dbReference type="NCBI Taxonomy" id="523843"/>
    <lineage>
        <taxon>Archaea</taxon>
        <taxon>Methanobacteriati</taxon>
        <taxon>Methanobacteriota</taxon>
        <taxon>Stenosarchaea group</taxon>
        <taxon>Methanomicrobia</taxon>
        <taxon>Methanosarcinales</taxon>
        <taxon>Methanosarcinaceae</taxon>
        <taxon>Methanohalophilus</taxon>
    </lineage>
</organism>
<sequence>MIGKNLHIGGAQVFTRDDYIGVHIVTEDPCFTFNHFVQSSHLLRDTSYLLFVDSELCMIRY</sequence>
<dbReference type="EMBL" id="JWTK01000002">
    <property type="protein sequence ID" value="OJH49583.1"/>
    <property type="molecule type" value="Genomic_DNA"/>
</dbReference>
<proteinExistence type="predicted"/>
<comment type="caution">
    <text evidence="1">The sequence shown here is derived from an EMBL/GenBank/DDBJ whole genome shotgun (WGS) entry which is preliminary data.</text>
</comment>
<dbReference type="Proteomes" id="UP000185713">
    <property type="component" value="Unassembled WGS sequence"/>
</dbReference>
<reference evidence="1 2" key="1">
    <citation type="submission" date="2014-12" db="EMBL/GenBank/DDBJ databases">
        <title>The genome sequence of Methanohalophilus portucalensis strain FDF1.</title>
        <authorList>
            <person name="Lai M.-C."/>
            <person name="Lai S.-J."/>
        </authorList>
    </citation>
    <scope>NUCLEOTIDE SEQUENCE [LARGE SCALE GENOMIC DNA]</scope>
    <source>
        <strain evidence="1 2">FDF-1</strain>
    </source>
</reference>
<protein>
    <submittedName>
        <fullName evidence="1">Uncharacterized protein</fullName>
    </submittedName>
</protein>
<evidence type="ECO:0000313" key="1">
    <source>
        <dbReference type="EMBL" id="OJH49583.1"/>
    </source>
</evidence>
<evidence type="ECO:0000313" key="2">
    <source>
        <dbReference type="Proteomes" id="UP000185713"/>
    </source>
</evidence>
<dbReference type="AlphaFoldDB" id="A0A1L9C517"/>
<accession>A0A1L9C517</accession>
<name>A0A1L9C517_9EURY</name>
<gene>
    <name evidence="1" type="ORF">MPF_0371</name>
</gene>